<dbReference type="Proteomes" id="UP000321058">
    <property type="component" value="Unassembled WGS sequence"/>
</dbReference>
<feature type="compositionally biased region" description="Polar residues" evidence="1">
    <location>
        <begin position="142"/>
        <end position="151"/>
    </location>
</feature>
<keyword evidence="3" id="KW-1185">Reference proteome</keyword>
<accession>A0A512NL46</accession>
<proteinExistence type="predicted"/>
<name>A0A512NL46_9HYPH</name>
<reference evidence="2 3" key="1">
    <citation type="submission" date="2019-07" db="EMBL/GenBank/DDBJ databases">
        <title>Whole genome shotgun sequence of Reyranella soli NBRC 108950.</title>
        <authorList>
            <person name="Hosoyama A."/>
            <person name="Uohara A."/>
            <person name="Ohji S."/>
            <person name="Ichikawa N."/>
        </authorList>
    </citation>
    <scope>NUCLEOTIDE SEQUENCE [LARGE SCALE GENOMIC DNA]</scope>
    <source>
        <strain evidence="2 3">NBRC 108950</strain>
    </source>
</reference>
<organism evidence="2 3">
    <name type="scientific">Reyranella soli</name>
    <dbReference type="NCBI Taxonomy" id="1230389"/>
    <lineage>
        <taxon>Bacteria</taxon>
        <taxon>Pseudomonadati</taxon>
        <taxon>Pseudomonadota</taxon>
        <taxon>Alphaproteobacteria</taxon>
        <taxon>Hyphomicrobiales</taxon>
        <taxon>Reyranellaceae</taxon>
        <taxon>Reyranella</taxon>
    </lineage>
</organism>
<dbReference type="AlphaFoldDB" id="A0A512NL46"/>
<comment type="caution">
    <text evidence="2">The sequence shown here is derived from an EMBL/GenBank/DDBJ whole genome shotgun (WGS) entry which is preliminary data.</text>
</comment>
<feature type="region of interest" description="Disordered" evidence="1">
    <location>
        <begin position="142"/>
        <end position="163"/>
    </location>
</feature>
<evidence type="ECO:0000313" key="3">
    <source>
        <dbReference type="Proteomes" id="UP000321058"/>
    </source>
</evidence>
<gene>
    <name evidence="2" type="ORF">RSO01_68280</name>
</gene>
<evidence type="ECO:0000313" key="2">
    <source>
        <dbReference type="EMBL" id="GEP59662.1"/>
    </source>
</evidence>
<sequence length="163" mass="18369">MGVRFGAVTNIDVKGAVWRWIRGFHAALYKEHLDDRALHAIEVPFADGEIVDGNVRLSAIREQRPYFVEVIKMNRDAQRLDRINSNAGAVTYECVWGQMDDHAPWLCVFALDIYDWRDLGEERLGHRGCVGCYQTNHVPSGATVETRTPNAVPNADQLDPFGS</sequence>
<protein>
    <submittedName>
        <fullName evidence="2">Uncharacterized protein</fullName>
    </submittedName>
</protein>
<dbReference type="EMBL" id="BKAJ01000136">
    <property type="protein sequence ID" value="GEP59662.1"/>
    <property type="molecule type" value="Genomic_DNA"/>
</dbReference>
<evidence type="ECO:0000256" key="1">
    <source>
        <dbReference type="SAM" id="MobiDB-lite"/>
    </source>
</evidence>